<protein>
    <submittedName>
        <fullName evidence="2">Uncharacterized protein</fullName>
    </submittedName>
</protein>
<gene>
    <name evidence="2" type="ORF">ACJRO7_020930</name>
</gene>
<dbReference type="AlphaFoldDB" id="A0ABD3KPT7"/>
<proteinExistence type="predicted"/>
<sequence>MLEGDIPQYVLEEAFGEGTTDPKDGSVMDANDPNLEDDSRTPMYSVDDTNWSEEEGENVEQEEGQEDEPIEEELKDKPEDEPEAEPEEEEPEEEDPQDDSEEEESEEDPEDDSKYDSDED</sequence>
<name>A0ABD3KPT7_EUCGL</name>
<feature type="region of interest" description="Disordered" evidence="1">
    <location>
        <begin position="1"/>
        <end position="120"/>
    </location>
</feature>
<organism evidence="2 3">
    <name type="scientific">Eucalyptus globulus</name>
    <name type="common">Tasmanian blue gum</name>
    <dbReference type="NCBI Taxonomy" id="34317"/>
    <lineage>
        <taxon>Eukaryota</taxon>
        <taxon>Viridiplantae</taxon>
        <taxon>Streptophyta</taxon>
        <taxon>Embryophyta</taxon>
        <taxon>Tracheophyta</taxon>
        <taxon>Spermatophyta</taxon>
        <taxon>Magnoliopsida</taxon>
        <taxon>eudicotyledons</taxon>
        <taxon>Gunneridae</taxon>
        <taxon>Pentapetalae</taxon>
        <taxon>rosids</taxon>
        <taxon>malvids</taxon>
        <taxon>Myrtales</taxon>
        <taxon>Myrtaceae</taxon>
        <taxon>Myrtoideae</taxon>
        <taxon>Eucalypteae</taxon>
        <taxon>Eucalyptus</taxon>
    </lineage>
</organism>
<accession>A0ABD3KPT7</accession>
<dbReference type="Proteomes" id="UP001634007">
    <property type="component" value="Unassembled WGS sequence"/>
</dbReference>
<comment type="caution">
    <text evidence="2">The sequence shown here is derived from an EMBL/GenBank/DDBJ whole genome shotgun (WGS) entry which is preliminary data.</text>
</comment>
<dbReference type="EMBL" id="JBJKBG010000005">
    <property type="protein sequence ID" value="KAL3739597.1"/>
    <property type="molecule type" value="Genomic_DNA"/>
</dbReference>
<evidence type="ECO:0000256" key="1">
    <source>
        <dbReference type="SAM" id="MobiDB-lite"/>
    </source>
</evidence>
<evidence type="ECO:0000313" key="2">
    <source>
        <dbReference type="EMBL" id="KAL3739597.1"/>
    </source>
</evidence>
<keyword evidence="3" id="KW-1185">Reference proteome</keyword>
<reference evidence="2 3" key="1">
    <citation type="submission" date="2024-11" db="EMBL/GenBank/DDBJ databases">
        <title>Chromosome-level genome assembly of Eucalyptus globulus Labill. provides insights into its genome evolution.</title>
        <authorList>
            <person name="Li X."/>
        </authorList>
    </citation>
    <scope>NUCLEOTIDE SEQUENCE [LARGE SCALE GENOMIC DNA]</scope>
    <source>
        <strain evidence="2">CL2024</strain>
        <tissue evidence="2">Fresh tender leaves</tissue>
    </source>
</reference>
<evidence type="ECO:0000313" key="3">
    <source>
        <dbReference type="Proteomes" id="UP001634007"/>
    </source>
</evidence>
<feature type="compositionally biased region" description="Acidic residues" evidence="1">
    <location>
        <begin position="50"/>
        <end position="71"/>
    </location>
</feature>
<feature type="compositionally biased region" description="Acidic residues" evidence="1">
    <location>
        <begin position="79"/>
        <end position="111"/>
    </location>
</feature>